<organism evidence="2 3">
    <name type="scientific">Tulasnella calospora MUT 4182</name>
    <dbReference type="NCBI Taxonomy" id="1051891"/>
    <lineage>
        <taxon>Eukaryota</taxon>
        <taxon>Fungi</taxon>
        <taxon>Dikarya</taxon>
        <taxon>Basidiomycota</taxon>
        <taxon>Agaricomycotina</taxon>
        <taxon>Agaricomycetes</taxon>
        <taxon>Cantharellales</taxon>
        <taxon>Tulasnellaceae</taxon>
        <taxon>Tulasnella</taxon>
    </lineage>
</organism>
<dbReference type="AlphaFoldDB" id="A0A0C3M0C2"/>
<name>A0A0C3M0C2_9AGAM</name>
<evidence type="ECO:0000313" key="2">
    <source>
        <dbReference type="EMBL" id="KIO27092.1"/>
    </source>
</evidence>
<keyword evidence="3" id="KW-1185">Reference proteome</keyword>
<dbReference type="Proteomes" id="UP000054248">
    <property type="component" value="Unassembled WGS sequence"/>
</dbReference>
<sequence>MARRVASAAEKVKQEQRRRIQRLAEYEREAVRKEQERIRFEESRSDGATPGERNRTNPPSTYSGSPFRDLHGDYFTNIPSTSTSAAPIDPARETRFRTAWSRYAAGWAQITGKLPSQPAPFTFATFPWPTVDPPNAPADLTKTAILEFMSHAPTEFHVSTRLALHEAVRRWHPDRSNSVWTHEVIVAEEERALVKKGADAVIRVLNQLSADEKEISSPQTP</sequence>
<protein>
    <submittedName>
        <fullName evidence="2">Uncharacterized protein</fullName>
    </submittedName>
</protein>
<evidence type="ECO:0000256" key="1">
    <source>
        <dbReference type="SAM" id="MobiDB-lite"/>
    </source>
</evidence>
<feature type="region of interest" description="Disordered" evidence="1">
    <location>
        <begin position="31"/>
        <end position="68"/>
    </location>
</feature>
<accession>A0A0C3M0C2</accession>
<gene>
    <name evidence="2" type="ORF">M407DRAFT_243448</name>
</gene>
<reference evidence="2 3" key="1">
    <citation type="submission" date="2014-04" db="EMBL/GenBank/DDBJ databases">
        <authorList>
            <consortium name="DOE Joint Genome Institute"/>
            <person name="Kuo A."/>
            <person name="Girlanda M."/>
            <person name="Perotto S."/>
            <person name="Kohler A."/>
            <person name="Nagy L.G."/>
            <person name="Floudas D."/>
            <person name="Copeland A."/>
            <person name="Barry K.W."/>
            <person name="Cichocki N."/>
            <person name="Veneault-Fourrey C."/>
            <person name="LaButti K."/>
            <person name="Lindquist E.A."/>
            <person name="Lipzen A."/>
            <person name="Lundell T."/>
            <person name="Morin E."/>
            <person name="Murat C."/>
            <person name="Sun H."/>
            <person name="Tunlid A."/>
            <person name="Henrissat B."/>
            <person name="Grigoriev I.V."/>
            <person name="Hibbett D.S."/>
            <person name="Martin F."/>
            <person name="Nordberg H.P."/>
            <person name="Cantor M.N."/>
            <person name="Hua S.X."/>
        </authorList>
    </citation>
    <scope>NUCLEOTIDE SEQUENCE [LARGE SCALE GENOMIC DNA]</scope>
    <source>
        <strain evidence="2 3">MUT 4182</strain>
    </source>
</reference>
<evidence type="ECO:0000313" key="3">
    <source>
        <dbReference type="Proteomes" id="UP000054248"/>
    </source>
</evidence>
<proteinExistence type="predicted"/>
<feature type="compositionally biased region" description="Basic and acidic residues" evidence="1">
    <location>
        <begin position="31"/>
        <end position="45"/>
    </location>
</feature>
<dbReference type="EMBL" id="KN823014">
    <property type="protein sequence ID" value="KIO27092.1"/>
    <property type="molecule type" value="Genomic_DNA"/>
</dbReference>
<dbReference type="OrthoDB" id="3245469at2759"/>
<reference evidence="3" key="2">
    <citation type="submission" date="2015-01" db="EMBL/GenBank/DDBJ databases">
        <title>Evolutionary Origins and Diversification of the Mycorrhizal Mutualists.</title>
        <authorList>
            <consortium name="DOE Joint Genome Institute"/>
            <consortium name="Mycorrhizal Genomics Consortium"/>
            <person name="Kohler A."/>
            <person name="Kuo A."/>
            <person name="Nagy L.G."/>
            <person name="Floudas D."/>
            <person name="Copeland A."/>
            <person name="Barry K.W."/>
            <person name="Cichocki N."/>
            <person name="Veneault-Fourrey C."/>
            <person name="LaButti K."/>
            <person name="Lindquist E.A."/>
            <person name="Lipzen A."/>
            <person name="Lundell T."/>
            <person name="Morin E."/>
            <person name="Murat C."/>
            <person name="Riley R."/>
            <person name="Ohm R."/>
            <person name="Sun H."/>
            <person name="Tunlid A."/>
            <person name="Henrissat B."/>
            <person name="Grigoriev I.V."/>
            <person name="Hibbett D.S."/>
            <person name="Martin F."/>
        </authorList>
    </citation>
    <scope>NUCLEOTIDE SEQUENCE [LARGE SCALE GENOMIC DNA]</scope>
    <source>
        <strain evidence="3">MUT 4182</strain>
    </source>
</reference>
<dbReference type="HOGENOM" id="CLU_1251481_0_0_1"/>
<dbReference type="STRING" id="1051891.A0A0C3M0C2"/>